<feature type="domain" description="Response regulatory" evidence="3">
    <location>
        <begin position="34"/>
        <end position="147"/>
    </location>
</feature>
<organism evidence="4 5">
    <name type="scientific">Acidomonas methanolica NBRC 104435</name>
    <dbReference type="NCBI Taxonomy" id="1231351"/>
    <lineage>
        <taxon>Bacteria</taxon>
        <taxon>Pseudomonadati</taxon>
        <taxon>Pseudomonadota</taxon>
        <taxon>Alphaproteobacteria</taxon>
        <taxon>Acetobacterales</taxon>
        <taxon>Acetobacteraceae</taxon>
        <taxon>Acidomonas</taxon>
    </lineage>
</organism>
<accession>A0A023D4V4</accession>
<reference evidence="4 5" key="2">
    <citation type="journal article" date="2014" name="FEMS Microbiol. Lett.">
        <title>Draft genomic DNA sequence of the facultatively methylotrophic bacterium Acidomonas methanolica type strain MB58.</title>
        <authorList>
            <person name="Higashiura N."/>
            <person name="Hadano H."/>
            <person name="Hirakawa H."/>
            <person name="Matsutani M."/>
            <person name="Takabe S."/>
            <person name="Matsushita K."/>
            <person name="Azuma Y."/>
        </authorList>
    </citation>
    <scope>NUCLEOTIDE SEQUENCE [LARGE SCALE GENOMIC DNA]</scope>
    <source>
        <strain evidence="4 5">MB58</strain>
    </source>
</reference>
<dbReference type="EMBL" id="BAND01000038">
    <property type="protein sequence ID" value="GAJ28815.1"/>
    <property type="molecule type" value="Genomic_DNA"/>
</dbReference>
<dbReference type="Gene3D" id="3.40.50.2300">
    <property type="match status" value="1"/>
</dbReference>
<reference evidence="5" key="1">
    <citation type="journal article" date="2014" name="FEMS Microbiol. Lett.">
        <title>Draft Genomic DNA Sequence of the Facultatively Methylotrophic Bacterium Acidomonas methanolica type strain MB58.</title>
        <authorList>
            <person name="Higashiura N."/>
            <person name="Hadano H."/>
            <person name="Hirakawa H."/>
            <person name="Matsutani M."/>
            <person name="Takabe S."/>
            <person name="Matsushita K."/>
            <person name="Azuma Y."/>
        </authorList>
    </citation>
    <scope>NUCLEOTIDE SEQUENCE [LARGE SCALE GENOMIC DNA]</scope>
    <source>
        <strain evidence="5">MB58</strain>
    </source>
</reference>
<dbReference type="PROSITE" id="PS50110">
    <property type="entry name" value="RESPONSE_REGULATORY"/>
    <property type="match status" value="1"/>
</dbReference>
<evidence type="ECO:0000256" key="2">
    <source>
        <dbReference type="PROSITE-ProRule" id="PRU00169"/>
    </source>
</evidence>
<comment type="caution">
    <text evidence="4">The sequence shown here is derived from an EMBL/GenBank/DDBJ whole genome shotgun (WGS) entry which is preliminary data.</text>
</comment>
<dbReference type="SUPFAM" id="SSF52172">
    <property type="entry name" value="CheY-like"/>
    <property type="match status" value="1"/>
</dbReference>
<dbReference type="PANTHER" id="PTHR44591">
    <property type="entry name" value="STRESS RESPONSE REGULATOR PROTEIN 1"/>
    <property type="match status" value="1"/>
</dbReference>
<name>A0A023D4V4_ACIMT</name>
<dbReference type="InterPro" id="IPR001789">
    <property type="entry name" value="Sig_transdc_resp-reg_receiver"/>
</dbReference>
<evidence type="ECO:0000259" key="3">
    <source>
        <dbReference type="PROSITE" id="PS50110"/>
    </source>
</evidence>
<dbReference type="Proteomes" id="UP000019760">
    <property type="component" value="Unassembled WGS sequence"/>
</dbReference>
<feature type="modified residue" description="4-aspartylphosphate" evidence="2">
    <location>
        <position position="84"/>
    </location>
</feature>
<sequence length="148" mass="16161">MVYGQPDGVARDIIGMMTHVGPCERPAPLGAPPVVLIVEDQALVRLVAVEMVEEAGFRTIEAAHAQEALRLLDQRQDIALIFSDIDMPGAMNGYDLAHEVTRRWPPIGIVLTSGVTPRDSSRVPPNGVFLNKPYLADDVEAALKRLMH</sequence>
<protein>
    <submittedName>
        <fullName evidence="4">Two component transcriptional regulator</fullName>
    </submittedName>
</protein>
<dbReference type="GO" id="GO:0000160">
    <property type="term" value="P:phosphorelay signal transduction system"/>
    <property type="evidence" value="ECO:0007669"/>
    <property type="project" value="InterPro"/>
</dbReference>
<keyword evidence="5" id="KW-1185">Reference proteome</keyword>
<dbReference type="SMART" id="SM00448">
    <property type="entry name" value="REC"/>
    <property type="match status" value="1"/>
</dbReference>
<dbReference type="AlphaFoldDB" id="A0A023D4V4"/>
<keyword evidence="1 2" id="KW-0597">Phosphoprotein</keyword>
<dbReference type="Pfam" id="PF00072">
    <property type="entry name" value="Response_reg"/>
    <property type="match status" value="1"/>
</dbReference>
<dbReference type="PANTHER" id="PTHR44591:SF3">
    <property type="entry name" value="RESPONSE REGULATORY DOMAIN-CONTAINING PROTEIN"/>
    <property type="match status" value="1"/>
</dbReference>
<dbReference type="InterPro" id="IPR050595">
    <property type="entry name" value="Bact_response_regulator"/>
</dbReference>
<evidence type="ECO:0000313" key="5">
    <source>
        <dbReference type="Proteomes" id="UP000019760"/>
    </source>
</evidence>
<dbReference type="InterPro" id="IPR011006">
    <property type="entry name" value="CheY-like_superfamily"/>
</dbReference>
<evidence type="ECO:0000313" key="4">
    <source>
        <dbReference type="EMBL" id="GAJ28815.1"/>
    </source>
</evidence>
<evidence type="ECO:0000256" key="1">
    <source>
        <dbReference type="ARBA" id="ARBA00022553"/>
    </source>
</evidence>
<proteinExistence type="predicted"/>
<gene>
    <name evidence="4" type="ORF">Amme_038_064</name>
</gene>